<dbReference type="GO" id="GO:0006879">
    <property type="term" value="P:intracellular iron ion homeostasis"/>
    <property type="evidence" value="ECO:0007669"/>
    <property type="project" value="TreeGrafter"/>
</dbReference>
<dbReference type="Pfam" id="PF08030">
    <property type="entry name" value="NAD_binding_6"/>
    <property type="match status" value="1"/>
</dbReference>
<keyword evidence="6" id="KW-0406">Ion transport</keyword>
<comment type="caution">
    <text evidence="12">The sequence shown here is derived from an EMBL/GenBank/DDBJ whole genome shotgun (WGS) entry which is preliminary data.</text>
</comment>
<evidence type="ECO:0000256" key="7">
    <source>
        <dbReference type="ARBA" id="ARBA00023136"/>
    </source>
</evidence>
<dbReference type="Pfam" id="PF01794">
    <property type="entry name" value="Ferric_reduct"/>
    <property type="match status" value="1"/>
</dbReference>
<keyword evidence="5" id="KW-0560">Oxidoreductase</keyword>
<organism evidence="12 13">
    <name type="scientific">Lyophyllum shimeji</name>
    <name type="common">Hon-shimeji</name>
    <name type="synonym">Tricholoma shimeji</name>
    <dbReference type="NCBI Taxonomy" id="47721"/>
    <lineage>
        <taxon>Eukaryota</taxon>
        <taxon>Fungi</taxon>
        <taxon>Dikarya</taxon>
        <taxon>Basidiomycota</taxon>
        <taxon>Agaricomycotina</taxon>
        <taxon>Agaricomycetes</taxon>
        <taxon>Agaricomycetidae</taxon>
        <taxon>Agaricales</taxon>
        <taxon>Tricholomatineae</taxon>
        <taxon>Lyophyllaceae</taxon>
        <taxon>Lyophyllum</taxon>
    </lineage>
</organism>
<feature type="domain" description="Ferric reductase NAD binding" evidence="11">
    <location>
        <begin position="500"/>
        <end position="585"/>
    </location>
</feature>
<comment type="subcellular location">
    <subcellularLocation>
        <location evidence="1">Membrane</location>
        <topology evidence="1">Multi-pass membrane protein</topology>
    </subcellularLocation>
</comment>
<dbReference type="SUPFAM" id="SSF52343">
    <property type="entry name" value="Ferredoxin reductase-like, C-terminal NADP-linked domain"/>
    <property type="match status" value="1"/>
</dbReference>
<feature type="domain" description="Ferric oxidoreductase" evidence="10">
    <location>
        <begin position="162"/>
        <end position="280"/>
    </location>
</feature>
<proteinExistence type="predicted"/>
<keyword evidence="2" id="KW-0813">Transport</keyword>
<evidence type="ECO:0000256" key="3">
    <source>
        <dbReference type="ARBA" id="ARBA00022692"/>
    </source>
</evidence>
<keyword evidence="13" id="KW-1185">Reference proteome</keyword>
<evidence type="ECO:0000256" key="4">
    <source>
        <dbReference type="ARBA" id="ARBA00022989"/>
    </source>
</evidence>
<gene>
    <name evidence="12" type="ORF">LshimejAT787_2600340</name>
</gene>
<dbReference type="GO" id="GO:0006826">
    <property type="term" value="P:iron ion transport"/>
    <property type="evidence" value="ECO:0007669"/>
    <property type="project" value="TreeGrafter"/>
</dbReference>
<feature type="transmembrane region" description="Helical" evidence="9">
    <location>
        <begin position="34"/>
        <end position="52"/>
    </location>
</feature>
<feature type="transmembrane region" description="Helical" evidence="9">
    <location>
        <begin position="135"/>
        <end position="156"/>
    </location>
</feature>
<dbReference type="AlphaFoldDB" id="A0A9P3UX19"/>
<reference evidence="12" key="1">
    <citation type="submission" date="2022-07" db="EMBL/GenBank/DDBJ databases">
        <title>The genome of Lyophyllum shimeji provides insight into the initial evolution of ectomycorrhizal fungal genome.</title>
        <authorList>
            <person name="Kobayashi Y."/>
            <person name="Shibata T."/>
            <person name="Hirakawa H."/>
            <person name="Shigenobu S."/>
            <person name="Nishiyama T."/>
            <person name="Yamada A."/>
            <person name="Hasebe M."/>
            <person name="Kawaguchi M."/>
        </authorList>
    </citation>
    <scope>NUCLEOTIDE SEQUENCE</scope>
    <source>
        <strain evidence="12">AT787</strain>
    </source>
</reference>
<feature type="transmembrane region" description="Helical" evidence="9">
    <location>
        <begin position="264"/>
        <end position="285"/>
    </location>
</feature>
<sequence>MADPDTGTPPVIPPELQQYNSYIEDPKWQVKFTIAWTSVLALFVVLALPAAVRGRRKWAAQIFGVSEDWRGRYARLGDQDAEPEKKSCCGVSERSSVPGPSRRKRRVVVARRILLAIGSVFYWTPPGIGLNAGQILLIAAYASAVLACMCVSAPLASNSNRAGFLALAQLPQLFLLSSKNTLLSLLLSPSSFAYTRLNPLHRWAGRTMALAALVHGALWIRNHVQWGMPILGQQKETSGVAALGVLGVVVISSLRPVRVAAWGVFYWVHYLAVPAFFITVCYHTMYAAPWIFPPIAIYAFDVFMRAARFRLKDAQLIRVDNQMTLIHIPDCDAGFRAGQHLRVRVFFEGRAFEAHPLSVMCASASETTCVRTKDVVAYCGEAEAEVEVEAERAGGEMASTAPGILLGARAVGDWTRALNEYARRREEEALGGAADDDGGTDDQERVEAKRAGPSSSAASSSSSASSIVPTKTRVPVPVPVQVQVMFDGPYGGCSVDLERYDRVLLVAGGSGATFAVGLMDGLVAAARAPDEKANKSVKTTRVHFVWCTRSFGSIKWFAPLLRAIALAAAAPTARISLRMTVYVTCMCSPEEVGVPGLEVRVGGRPDMGRLVGALAGLCPDDDAGGKGAGMGMGSGEEVCACGCVEETVAREEEEQKGDVDADADVDVEKQARVAQDGVEERFEGSLAVCASGPESLTREAANAVARCMARGREVGLHTEVFAV</sequence>
<evidence type="ECO:0000313" key="12">
    <source>
        <dbReference type="EMBL" id="GLB45701.1"/>
    </source>
</evidence>
<evidence type="ECO:0000256" key="8">
    <source>
        <dbReference type="SAM" id="MobiDB-lite"/>
    </source>
</evidence>
<dbReference type="CDD" id="cd06186">
    <property type="entry name" value="NOX_Duox_like_FAD_NADP"/>
    <property type="match status" value="1"/>
</dbReference>
<evidence type="ECO:0000259" key="10">
    <source>
        <dbReference type="Pfam" id="PF01794"/>
    </source>
</evidence>
<feature type="transmembrane region" description="Helical" evidence="9">
    <location>
        <begin position="203"/>
        <end position="220"/>
    </location>
</feature>
<evidence type="ECO:0000313" key="13">
    <source>
        <dbReference type="Proteomes" id="UP001063166"/>
    </source>
</evidence>
<keyword evidence="3 9" id="KW-0812">Transmembrane</keyword>
<dbReference type="SFLD" id="SFLDS00052">
    <property type="entry name" value="Ferric_Reductase_Domain"/>
    <property type="match status" value="1"/>
</dbReference>
<dbReference type="OrthoDB" id="3944240at2759"/>
<feature type="transmembrane region" description="Helical" evidence="9">
    <location>
        <begin position="107"/>
        <end position="123"/>
    </location>
</feature>
<dbReference type="PANTHER" id="PTHR32361">
    <property type="entry name" value="FERRIC/CUPRIC REDUCTASE TRANSMEMBRANE COMPONENT"/>
    <property type="match status" value="1"/>
</dbReference>
<accession>A0A9P3UX19</accession>
<evidence type="ECO:0000259" key="11">
    <source>
        <dbReference type="Pfam" id="PF08030"/>
    </source>
</evidence>
<keyword evidence="7 9" id="KW-0472">Membrane</keyword>
<dbReference type="PANTHER" id="PTHR32361:SF9">
    <property type="entry name" value="FERRIC REDUCTASE TRANSMEMBRANE COMPONENT 3-RELATED"/>
    <property type="match status" value="1"/>
</dbReference>
<evidence type="ECO:0000256" key="6">
    <source>
        <dbReference type="ARBA" id="ARBA00023065"/>
    </source>
</evidence>
<evidence type="ECO:0000256" key="1">
    <source>
        <dbReference type="ARBA" id="ARBA00004141"/>
    </source>
</evidence>
<dbReference type="Proteomes" id="UP001063166">
    <property type="component" value="Unassembled WGS sequence"/>
</dbReference>
<evidence type="ECO:0000256" key="9">
    <source>
        <dbReference type="SAM" id="Phobius"/>
    </source>
</evidence>
<dbReference type="GO" id="GO:0005886">
    <property type="term" value="C:plasma membrane"/>
    <property type="evidence" value="ECO:0007669"/>
    <property type="project" value="TreeGrafter"/>
</dbReference>
<protein>
    <submittedName>
        <fullName evidence="12">FAD-binding domain containing protein</fullName>
    </submittedName>
</protein>
<dbReference type="Gene3D" id="3.40.50.80">
    <property type="entry name" value="Nucleotide-binding domain of ferredoxin-NADP reductase (FNR) module"/>
    <property type="match status" value="1"/>
</dbReference>
<dbReference type="GO" id="GO:0015677">
    <property type="term" value="P:copper ion import"/>
    <property type="evidence" value="ECO:0007669"/>
    <property type="project" value="TreeGrafter"/>
</dbReference>
<dbReference type="InterPro" id="IPR013121">
    <property type="entry name" value="Fe_red_NAD-bd_6"/>
</dbReference>
<dbReference type="GO" id="GO:0000293">
    <property type="term" value="F:ferric-chelate reductase activity"/>
    <property type="evidence" value="ECO:0007669"/>
    <property type="project" value="UniProtKB-ARBA"/>
</dbReference>
<dbReference type="EMBL" id="BRPK01000026">
    <property type="protein sequence ID" value="GLB45701.1"/>
    <property type="molecule type" value="Genomic_DNA"/>
</dbReference>
<name>A0A9P3UX19_LYOSH</name>
<dbReference type="InterPro" id="IPR051410">
    <property type="entry name" value="Ferric/Cupric_Reductase"/>
</dbReference>
<dbReference type="InterPro" id="IPR039261">
    <property type="entry name" value="FNR_nucleotide-bd"/>
</dbReference>
<dbReference type="InterPro" id="IPR013130">
    <property type="entry name" value="Fe3_Rdtase_TM_dom"/>
</dbReference>
<feature type="transmembrane region" description="Helical" evidence="9">
    <location>
        <begin position="240"/>
        <end position="257"/>
    </location>
</feature>
<feature type="region of interest" description="Disordered" evidence="8">
    <location>
        <begin position="428"/>
        <end position="470"/>
    </location>
</feature>
<dbReference type="SFLD" id="SFLDG01168">
    <property type="entry name" value="Ferric_reductase_subgroup_(FRE"/>
    <property type="match status" value="1"/>
</dbReference>
<evidence type="ECO:0000256" key="2">
    <source>
        <dbReference type="ARBA" id="ARBA00022448"/>
    </source>
</evidence>
<keyword evidence="4 9" id="KW-1133">Transmembrane helix</keyword>
<evidence type="ECO:0000256" key="5">
    <source>
        <dbReference type="ARBA" id="ARBA00023002"/>
    </source>
</evidence>
<feature type="compositionally biased region" description="Low complexity" evidence="8">
    <location>
        <begin position="454"/>
        <end position="466"/>
    </location>
</feature>